<evidence type="ECO:0000259" key="13">
    <source>
        <dbReference type="SMART" id="SM00477"/>
    </source>
</evidence>
<gene>
    <name evidence="15" type="primary">NUC1</name>
    <name evidence="15" type="ORF">BG006_004784</name>
</gene>
<dbReference type="GO" id="GO:0003676">
    <property type="term" value="F:nucleic acid binding"/>
    <property type="evidence" value="ECO:0007669"/>
    <property type="project" value="InterPro"/>
</dbReference>
<dbReference type="InterPro" id="IPR044929">
    <property type="entry name" value="DNA/RNA_non-sp_Endonuclease_sf"/>
</dbReference>
<evidence type="ECO:0000256" key="12">
    <source>
        <dbReference type="SAM" id="Phobius"/>
    </source>
</evidence>
<evidence type="ECO:0000256" key="8">
    <source>
        <dbReference type="PIRSR" id="PIRSR640255-1"/>
    </source>
</evidence>
<comment type="similarity">
    <text evidence="2 10">Belongs to the DNA/RNA non-specific endonuclease family.</text>
</comment>
<evidence type="ECO:0000256" key="4">
    <source>
        <dbReference type="ARBA" id="ARBA00022723"/>
    </source>
</evidence>
<dbReference type="GO" id="GO:0004521">
    <property type="term" value="F:RNA endonuclease activity"/>
    <property type="evidence" value="ECO:0007669"/>
    <property type="project" value="TreeGrafter"/>
</dbReference>
<dbReference type="InterPro" id="IPR020821">
    <property type="entry name" value="ENPP1-3/EXOG-like_nuc-like"/>
</dbReference>
<dbReference type="PROSITE" id="PS01070">
    <property type="entry name" value="NUCLEASE_NON_SPEC"/>
    <property type="match status" value="1"/>
</dbReference>
<evidence type="ECO:0000256" key="9">
    <source>
        <dbReference type="PIRSR" id="PIRSR640255-2"/>
    </source>
</evidence>
<evidence type="ECO:0000256" key="10">
    <source>
        <dbReference type="RuleBase" id="RU366055"/>
    </source>
</evidence>
<evidence type="ECO:0000256" key="1">
    <source>
        <dbReference type="ARBA" id="ARBA00001946"/>
    </source>
</evidence>
<keyword evidence="6 10" id="KW-0378">Hydrolase</keyword>
<evidence type="ECO:0000259" key="14">
    <source>
        <dbReference type="SMART" id="SM00892"/>
    </source>
</evidence>
<evidence type="ECO:0000256" key="5">
    <source>
        <dbReference type="ARBA" id="ARBA00022759"/>
    </source>
</evidence>
<keyword evidence="7" id="KW-0460">Magnesium</keyword>
<dbReference type="InterPro" id="IPR001604">
    <property type="entry name" value="Endo_G_ENPP1-like_dom"/>
</dbReference>
<protein>
    <recommendedName>
        <fullName evidence="10">Endonuclease</fullName>
        <ecNumber evidence="10">3.1.30.-</ecNumber>
    </recommendedName>
</protein>
<organism evidence="15 16">
    <name type="scientific">Podila minutissima</name>
    <dbReference type="NCBI Taxonomy" id="64525"/>
    <lineage>
        <taxon>Eukaryota</taxon>
        <taxon>Fungi</taxon>
        <taxon>Fungi incertae sedis</taxon>
        <taxon>Mucoromycota</taxon>
        <taxon>Mortierellomycotina</taxon>
        <taxon>Mortierellomycetes</taxon>
        <taxon>Mortierellales</taxon>
        <taxon>Mortierellaceae</taxon>
        <taxon>Podila</taxon>
    </lineage>
</organism>
<evidence type="ECO:0000256" key="7">
    <source>
        <dbReference type="ARBA" id="ARBA00022842"/>
    </source>
</evidence>
<keyword evidence="12" id="KW-1133">Transmembrane helix</keyword>
<feature type="domain" description="ENPP1-3/EXOG-like endonuclease/phosphodiesterase" evidence="13">
    <location>
        <begin position="100"/>
        <end position="312"/>
    </location>
</feature>
<keyword evidence="12" id="KW-0472">Membrane</keyword>
<dbReference type="GO" id="GO:0005634">
    <property type="term" value="C:nucleus"/>
    <property type="evidence" value="ECO:0007669"/>
    <property type="project" value="TreeGrafter"/>
</dbReference>
<keyword evidence="12" id="KW-0812">Transmembrane</keyword>
<keyword evidence="3 10" id="KW-0540">Nuclease</keyword>
<evidence type="ECO:0000256" key="3">
    <source>
        <dbReference type="ARBA" id="ARBA00022722"/>
    </source>
</evidence>
<feature type="binding site" evidence="9">
    <location>
        <position position="197"/>
    </location>
    <ligand>
        <name>Mg(2+)</name>
        <dbReference type="ChEBI" id="CHEBI:18420"/>
        <note>catalytic</note>
    </ligand>
</feature>
<dbReference type="SUPFAM" id="SSF54060">
    <property type="entry name" value="His-Me finger endonucleases"/>
    <property type="match status" value="1"/>
</dbReference>
<dbReference type="PANTHER" id="PTHR13966:SF5">
    <property type="entry name" value="ENDONUCLEASE G, MITOCHONDRIAL"/>
    <property type="match status" value="1"/>
</dbReference>
<dbReference type="FunFam" id="3.40.570.10:FF:000008">
    <property type="entry name" value="Probable NUC1-dna/rna non-specific nuclease, mitochondrial"/>
    <property type="match status" value="1"/>
</dbReference>
<dbReference type="GO" id="GO:0046872">
    <property type="term" value="F:metal ion binding"/>
    <property type="evidence" value="ECO:0007669"/>
    <property type="project" value="UniProtKB-KW"/>
</dbReference>
<dbReference type="GO" id="GO:0006309">
    <property type="term" value="P:apoptotic DNA fragmentation"/>
    <property type="evidence" value="ECO:0007669"/>
    <property type="project" value="TreeGrafter"/>
</dbReference>
<keyword evidence="16" id="KW-1185">Reference proteome</keyword>
<evidence type="ECO:0000256" key="11">
    <source>
        <dbReference type="SAM" id="MobiDB-lite"/>
    </source>
</evidence>
<dbReference type="Proteomes" id="UP000696485">
    <property type="component" value="Unassembled WGS sequence"/>
</dbReference>
<dbReference type="Gene3D" id="3.40.570.10">
    <property type="entry name" value="Extracellular Endonuclease, subunit A"/>
    <property type="match status" value="1"/>
</dbReference>
<dbReference type="AlphaFoldDB" id="A0A9P5VMP8"/>
<feature type="active site" description="Proton acceptor" evidence="8">
    <location>
        <position position="165"/>
    </location>
</feature>
<dbReference type="InterPro" id="IPR044925">
    <property type="entry name" value="His-Me_finger_sf"/>
</dbReference>
<sequence length="343" mass="38001">MVVRNIAVFTGGAVIGAVAVGTYFKSKQDTVKAVAVPGAVTPVPTPAPVPVSVLTPQQPQVPARPSPPPMVSQPPSTAIGSPRKIMPHGFPGPVNDFFAREGYVASYNRQFRHPNWVAEHLTTESLKDAEGVNRGKSTFKEDPTVPDLYKAKLSDYLRSGYDRGHMVPAADCKFSQNAMDETFYLSNIAPQVGDGFNRDYWAHFENFCRKLTKKYEDVYVITGPLYLPYQDPVDKKYYIKHEVIGNPPNIGVPTHFYKIILTDRGNGDMAMGAFVLPNNVIQNEVPLTAFQVPIEAVEKASGLKFFEMLERKALKNLCKDTECRTMPHPKSLKDSKMKALPAQ</sequence>
<evidence type="ECO:0000256" key="2">
    <source>
        <dbReference type="ARBA" id="ARBA00010052"/>
    </source>
</evidence>
<reference evidence="15" key="1">
    <citation type="journal article" date="2020" name="Fungal Divers.">
        <title>Resolving the Mortierellaceae phylogeny through synthesis of multi-gene phylogenetics and phylogenomics.</title>
        <authorList>
            <person name="Vandepol N."/>
            <person name="Liber J."/>
            <person name="Desiro A."/>
            <person name="Na H."/>
            <person name="Kennedy M."/>
            <person name="Barry K."/>
            <person name="Grigoriev I.V."/>
            <person name="Miller A.N."/>
            <person name="O'Donnell K."/>
            <person name="Stajich J.E."/>
            <person name="Bonito G."/>
        </authorList>
    </citation>
    <scope>NUCLEOTIDE SEQUENCE</scope>
    <source>
        <strain evidence="15">NVP1</strain>
    </source>
</reference>
<dbReference type="SMART" id="SM00892">
    <property type="entry name" value="Endonuclease_NS"/>
    <property type="match status" value="1"/>
</dbReference>
<dbReference type="EMBL" id="JAAAUY010000266">
    <property type="protein sequence ID" value="KAF9332326.1"/>
    <property type="molecule type" value="Genomic_DNA"/>
</dbReference>
<dbReference type="Pfam" id="PF01223">
    <property type="entry name" value="Endonuclease_NS"/>
    <property type="match status" value="1"/>
</dbReference>
<accession>A0A9P5VMP8</accession>
<evidence type="ECO:0000256" key="6">
    <source>
        <dbReference type="ARBA" id="ARBA00022801"/>
    </source>
</evidence>
<dbReference type="InterPro" id="IPR018524">
    <property type="entry name" value="DNA/RNA_endonuclease_AS"/>
</dbReference>
<dbReference type="GO" id="GO:0005743">
    <property type="term" value="C:mitochondrial inner membrane"/>
    <property type="evidence" value="ECO:0007669"/>
    <property type="project" value="TreeGrafter"/>
</dbReference>
<proteinExistence type="inferred from homology"/>
<comment type="caution">
    <text evidence="15">The sequence shown here is derived from an EMBL/GenBank/DDBJ whole genome shotgun (WGS) entry which is preliminary data.</text>
</comment>
<evidence type="ECO:0000313" key="16">
    <source>
        <dbReference type="Proteomes" id="UP000696485"/>
    </source>
</evidence>
<feature type="region of interest" description="Disordered" evidence="11">
    <location>
        <begin position="55"/>
        <end position="79"/>
    </location>
</feature>
<dbReference type="CDD" id="cd00091">
    <property type="entry name" value="NUC"/>
    <property type="match status" value="1"/>
</dbReference>
<dbReference type="InterPro" id="IPR040255">
    <property type="entry name" value="Non-specific_endonuclease"/>
</dbReference>
<dbReference type="GO" id="GO:0000014">
    <property type="term" value="F:single-stranded DNA endodeoxyribonuclease activity"/>
    <property type="evidence" value="ECO:0007669"/>
    <property type="project" value="TreeGrafter"/>
</dbReference>
<dbReference type="SMART" id="SM00477">
    <property type="entry name" value="NUC"/>
    <property type="match status" value="1"/>
</dbReference>
<dbReference type="EC" id="3.1.30.-" evidence="10"/>
<keyword evidence="4 9" id="KW-0479">Metal-binding</keyword>
<feature type="transmembrane region" description="Helical" evidence="12">
    <location>
        <begin position="6"/>
        <end position="24"/>
    </location>
</feature>
<comment type="cofactor">
    <cofactor evidence="1 10">
        <name>Mg(2+)</name>
        <dbReference type="ChEBI" id="CHEBI:18420"/>
    </cofactor>
</comment>
<feature type="domain" description="DNA/RNA non-specific endonuclease/pyrophosphatase/phosphodiesterase" evidence="14">
    <location>
        <begin position="99"/>
        <end position="312"/>
    </location>
</feature>
<dbReference type="PANTHER" id="PTHR13966">
    <property type="entry name" value="ENDONUCLEASE RELATED"/>
    <property type="match status" value="1"/>
</dbReference>
<keyword evidence="5 10" id="KW-0255">Endonuclease</keyword>
<evidence type="ECO:0000313" key="15">
    <source>
        <dbReference type="EMBL" id="KAF9332326.1"/>
    </source>
</evidence>
<feature type="compositionally biased region" description="Pro residues" evidence="11">
    <location>
        <begin position="62"/>
        <end position="72"/>
    </location>
</feature>
<name>A0A9P5VMP8_9FUNG</name>